<feature type="non-terminal residue" evidence="3">
    <location>
        <position position="1"/>
    </location>
</feature>
<dbReference type="OrthoDB" id="3203373at2759"/>
<feature type="domain" description="F-box" evidence="2">
    <location>
        <begin position="42"/>
        <end position="91"/>
    </location>
</feature>
<dbReference type="SUPFAM" id="SSF81383">
    <property type="entry name" value="F-box domain"/>
    <property type="match status" value="1"/>
</dbReference>
<keyword evidence="1" id="KW-0175">Coiled coil</keyword>
<dbReference type="Proteomes" id="UP000054270">
    <property type="component" value="Unassembled WGS sequence"/>
</dbReference>
<dbReference type="Gene3D" id="3.80.10.10">
    <property type="entry name" value="Ribonuclease Inhibitor"/>
    <property type="match status" value="1"/>
</dbReference>
<feature type="coiled-coil region" evidence="1">
    <location>
        <begin position="2"/>
        <end position="29"/>
    </location>
</feature>
<dbReference type="InterPro" id="IPR036047">
    <property type="entry name" value="F-box-like_dom_sf"/>
</dbReference>
<dbReference type="InterPro" id="IPR001810">
    <property type="entry name" value="F-box_dom"/>
</dbReference>
<dbReference type="EMBL" id="KN817528">
    <property type="protein sequence ID" value="KJA26340.1"/>
    <property type="molecule type" value="Genomic_DNA"/>
</dbReference>
<evidence type="ECO:0000313" key="3">
    <source>
        <dbReference type="EMBL" id="KJA26340.1"/>
    </source>
</evidence>
<name>A0A0D2Q3Z2_HYPSF</name>
<feature type="non-terminal residue" evidence="3">
    <location>
        <position position="476"/>
    </location>
</feature>
<organism evidence="3 4">
    <name type="scientific">Hypholoma sublateritium (strain FD-334 SS-4)</name>
    <dbReference type="NCBI Taxonomy" id="945553"/>
    <lineage>
        <taxon>Eukaryota</taxon>
        <taxon>Fungi</taxon>
        <taxon>Dikarya</taxon>
        <taxon>Basidiomycota</taxon>
        <taxon>Agaricomycotina</taxon>
        <taxon>Agaricomycetes</taxon>
        <taxon>Agaricomycetidae</taxon>
        <taxon>Agaricales</taxon>
        <taxon>Agaricineae</taxon>
        <taxon>Strophariaceae</taxon>
        <taxon>Hypholoma</taxon>
    </lineage>
</organism>
<sequence length="476" mass="53320">SIQCLRTRKEQLLRELEEVSLEINLQNAKYSRFLNDDAPVYRLPNEILTHIFILVQGHFSNPLLHVKASHVSHRWRSIFLSTPLLWNTISFHIRPAKKSFSRLLPLLDAQLLHSAQCILDIDLHFYDTDTDLAPYLSRLAAHATRWRRLSIAIHDPHPHMDAFKELLSTAQAPVLEHLSLTLGDPFIEEKTRSPRMAYPSMDGTILAPGAPALSFVRLAGHAMGRMHPPLQAVTTLHLDGWTRHYITPDQLTGVLGAAPRLVNLSLNQFAMSHPRDPTVFPRAVALPHLRRLRLRGLFPSPARFCALIDAPGLYALTLTQIDAFQVPSLPSVRHVTLDVQSGFDEADITQLARATPGVLVLTAEVTFREIFIGLLPGDGPAAAAARPWPALRALELWDMEIGDVPYLCHLVFTLQEIGALSKDGDGDGLSKISLDRRGRTGMRAKHRLDWLEERVEVGRAGEQERWPLGLGYTDPH</sequence>
<dbReference type="AlphaFoldDB" id="A0A0D2Q3Z2"/>
<dbReference type="Gene3D" id="1.20.1280.50">
    <property type="match status" value="1"/>
</dbReference>
<dbReference type="InterPro" id="IPR032675">
    <property type="entry name" value="LRR_dom_sf"/>
</dbReference>
<dbReference type="Pfam" id="PF12937">
    <property type="entry name" value="F-box-like"/>
    <property type="match status" value="1"/>
</dbReference>
<dbReference type="OMA" id="RFRIMAS"/>
<reference evidence="4" key="1">
    <citation type="submission" date="2014-04" db="EMBL/GenBank/DDBJ databases">
        <title>Evolutionary Origins and Diversification of the Mycorrhizal Mutualists.</title>
        <authorList>
            <consortium name="DOE Joint Genome Institute"/>
            <consortium name="Mycorrhizal Genomics Consortium"/>
            <person name="Kohler A."/>
            <person name="Kuo A."/>
            <person name="Nagy L.G."/>
            <person name="Floudas D."/>
            <person name="Copeland A."/>
            <person name="Barry K.W."/>
            <person name="Cichocki N."/>
            <person name="Veneault-Fourrey C."/>
            <person name="LaButti K."/>
            <person name="Lindquist E.A."/>
            <person name="Lipzen A."/>
            <person name="Lundell T."/>
            <person name="Morin E."/>
            <person name="Murat C."/>
            <person name="Riley R."/>
            <person name="Ohm R."/>
            <person name="Sun H."/>
            <person name="Tunlid A."/>
            <person name="Henrissat B."/>
            <person name="Grigoriev I.V."/>
            <person name="Hibbett D.S."/>
            <person name="Martin F."/>
        </authorList>
    </citation>
    <scope>NUCLEOTIDE SEQUENCE [LARGE SCALE GENOMIC DNA]</scope>
    <source>
        <strain evidence="4">FD-334 SS-4</strain>
    </source>
</reference>
<evidence type="ECO:0000259" key="2">
    <source>
        <dbReference type="Pfam" id="PF12937"/>
    </source>
</evidence>
<evidence type="ECO:0000256" key="1">
    <source>
        <dbReference type="SAM" id="Coils"/>
    </source>
</evidence>
<accession>A0A0D2Q3Z2</accession>
<keyword evidence="4" id="KW-1185">Reference proteome</keyword>
<evidence type="ECO:0000313" key="4">
    <source>
        <dbReference type="Proteomes" id="UP000054270"/>
    </source>
</evidence>
<proteinExistence type="predicted"/>
<protein>
    <recommendedName>
        <fullName evidence="2">F-box domain-containing protein</fullName>
    </recommendedName>
</protein>
<dbReference type="STRING" id="945553.A0A0D2Q3Z2"/>
<gene>
    <name evidence="3" type="ORF">HYPSUDRAFT_119805</name>
</gene>